<evidence type="ECO:0000256" key="1">
    <source>
        <dbReference type="ARBA" id="ARBA00023125"/>
    </source>
</evidence>
<keyword evidence="1 2" id="KW-0238">DNA-binding</keyword>
<dbReference type="PROSITE" id="PS50977">
    <property type="entry name" value="HTH_TETR_2"/>
    <property type="match status" value="1"/>
</dbReference>
<dbReference type="GO" id="GO:0003700">
    <property type="term" value="F:DNA-binding transcription factor activity"/>
    <property type="evidence" value="ECO:0007669"/>
    <property type="project" value="TreeGrafter"/>
</dbReference>
<protein>
    <recommendedName>
        <fullName evidence="3">HTH tetR-type domain-containing protein</fullName>
    </recommendedName>
</protein>
<dbReference type="InterPro" id="IPR050109">
    <property type="entry name" value="HTH-type_TetR-like_transc_reg"/>
</dbReference>
<dbReference type="Gene3D" id="1.10.357.10">
    <property type="entry name" value="Tetracycline Repressor, domain 2"/>
    <property type="match status" value="1"/>
</dbReference>
<dbReference type="Pfam" id="PF00440">
    <property type="entry name" value="TetR_N"/>
    <property type="match status" value="1"/>
</dbReference>
<sequence length="183" mass="19372">MTTNHVAVAAGVSIGSLYEYFPGKEALVLALAERHLDAAEASLLAHLGEVLPRALDRPLGEVVRALVSVMVALHAEEPRLHRALFEVAPRLPELAGRVRRLEEASVRMLEGLLRAHPEARVRDAGLSARLVVELVEALTHRWVVGADGAPVAADRMADELAAMVTGYLRGAESAASGAGLAAT</sequence>
<reference evidence="4 5" key="1">
    <citation type="submission" date="2015-09" db="EMBL/GenBank/DDBJ databases">
        <title>Sorangium comparison.</title>
        <authorList>
            <person name="Zaburannyi N."/>
            <person name="Bunk B."/>
            <person name="Overmann J."/>
            <person name="Mueller R."/>
        </authorList>
    </citation>
    <scope>NUCLEOTIDE SEQUENCE [LARGE SCALE GENOMIC DNA]</scope>
    <source>
        <strain evidence="4 5">So ceGT47</strain>
    </source>
</reference>
<gene>
    <name evidence="4" type="ORF">SOCEGT47_051210</name>
</gene>
<dbReference type="PANTHER" id="PTHR30055">
    <property type="entry name" value="HTH-TYPE TRANSCRIPTIONAL REGULATOR RUTR"/>
    <property type="match status" value="1"/>
</dbReference>
<organism evidence="4 5">
    <name type="scientific">Sorangium cellulosum</name>
    <name type="common">Polyangium cellulosum</name>
    <dbReference type="NCBI Taxonomy" id="56"/>
    <lineage>
        <taxon>Bacteria</taxon>
        <taxon>Pseudomonadati</taxon>
        <taxon>Myxococcota</taxon>
        <taxon>Polyangia</taxon>
        <taxon>Polyangiales</taxon>
        <taxon>Polyangiaceae</taxon>
        <taxon>Sorangium</taxon>
    </lineage>
</organism>
<dbReference type="PANTHER" id="PTHR30055:SF226">
    <property type="entry name" value="HTH-TYPE TRANSCRIPTIONAL REGULATOR PKSA"/>
    <property type="match status" value="1"/>
</dbReference>
<dbReference type="InterPro" id="IPR001647">
    <property type="entry name" value="HTH_TetR"/>
</dbReference>
<name>A0A4V0NE14_SORCE</name>
<feature type="domain" description="HTH tetR-type" evidence="3">
    <location>
        <begin position="1"/>
        <end position="39"/>
    </location>
</feature>
<dbReference type="InterPro" id="IPR041669">
    <property type="entry name" value="TetR_C_15"/>
</dbReference>
<evidence type="ECO:0000313" key="5">
    <source>
        <dbReference type="Proteomes" id="UP000295781"/>
    </source>
</evidence>
<dbReference type="InterPro" id="IPR009057">
    <property type="entry name" value="Homeodomain-like_sf"/>
</dbReference>
<dbReference type="Pfam" id="PF17918">
    <property type="entry name" value="TetR_C_15"/>
    <property type="match status" value="1"/>
</dbReference>
<dbReference type="Proteomes" id="UP000295781">
    <property type="component" value="Chromosome"/>
</dbReference>
<dbReference type="GO" id="GO:0000976">
    <property type="term" value="F:transcription cis-regulatory region binding"/>
    <property type="evidence" value="ECO:0007669"/>
    <property type="project" value="TreeGrafter"/>
</dbReference>
<evidence type="ECO:0000256" key="2">
    <source>
        <dbReference type="PROSITE-ProRule" id="PRU00335"/>
    </source>
</evidence>
<feature type="DNA-binding region" description="H-T-H motif" evidence="2">
    <location>
        <begin position="2"/>
        <end position="21"/>
    </location>
</feature>
<accession>A0A4V0NE14</accession>
<evidence type="ECO:0000259" key="3">
    <source>
        <dbReference type="PROSITE" id="PS50977"/>
    </source>
</evidence>
<dbReference type="SUPFAM" id="SSF46689">
    <property type="entry name" value="Homeodomain-like"/>
    <property type="match status" value="1"/>
</dbReference>
<proteinExistence type="predicted"/>
<dbReference type="AlphaFoldDB" id="A0A4V0NE14"/>
<evidence type="ECO:0000313" key="4">
    <source>
        <dbReference type="EMBL" id="AUX24582.1"/>
    </source>
</evidence>
<dbReference type="EMBL" id="CP012670">
    <property type="protein sequence ID" value="AUX24582.1"/>
    <property type="molecule type" value="Genomic_DNA"/>
</dbReference>